<dbReference type="PANTHER" id="PTHR12665">
    <property type="entry name" value="ORMDL PROTEINS"/>
    <property type="match status" value="1"/>
</dbReference>
<evidence type="ECO:0000256" key="2">
    <source>
        <dbReference type="ARBA" id="ARBA00022692"/>
    </source>
</evidence>
<reference evidence="8 9" key="2">
    <citation type="journal article" date="2023" name="Nat. Commun.">
        <title>Origin of minicircular mitochondrial genomes in red algae.</title>
        <authorList>
            <person name="Lee Y."/>
            <person name="Cho C.H."/>
            <person name="Lee Y.M."/>
            <person name="Park S.I."/>
            <person name="Yang J.H."/>
            <person name="West J.A."/>
            <person name="Bhattacharya D."/>
            <person name="Yoon H.S."/>
        </authorList>
    </citation>
    <scope>NUCLEOTIDE SEQUENCE [LARGE SCALE GENOMIC DNA]</scope>
    <source>
        <strain evidence="8 9">CCMP1338</strain>
        <tissue evidence="8">Whole cell</tissue>
    </source>
</reference>
<dbReference type="Pfam" id="PF04061">
    <property type="entry name" value="ORMDL"/>
    <property type="match status" value="1"/>
</dbReference>
<keyword evidence="2 5" id="KW-0812">Transmembrane</keyword>
<organism evidence="7">
    <name type="scientific">Rhodosorus marinus</name>
    <dbReference type="NCBI Taxonomy" id="101924"/>
    <lineage>
        <taxon>Eukaryota</taxon>
        <taxon>Rhodophyta</taxon>
        <taxon>Stylonematophyceae</taxon>
        <taxon>Stylonematales</taxon>
        <taxon>Stylonemataceae</taxon>
        <taxon>Rhodosorus</taxon>
    </lineage>
</organism>
<proteinExistence type="predicted"/>
<evidence type="ECO:0000313" key="7">
    <source>
        <dbReference type="EMBL" id="CAE0042571.1"/>
    </source>
</evidence>
<feature type="transmembrane region" description="Helical" evidence="5">
    <location>
        <begin position="23"/>
        <end position="42"/>
    </location>
</feature>
<evidence type="ECO:0000313" key="8">
    <source>
        <dbReference type="EMBL" id="KAJ8904048.1"/>
    </source>
</evidence>
<keyword evidence="3 5" id="KW-1133">Transmembrane helix</keyword>
<evidence type="ECO:0008006" key="10">
    <source>
        <dbReference type="Google" id="ProtNLM"/>
    </source>
</evidence>
<accession>A0A7S3EB74</accession>
<feature type="transmembrane region" description="Helical" evidence="5">
    <location>
        <begin position="103"/>
        <end position="121"/>
    </location>
</feature>
<protein>
    <recommendedName>
        <fullName evidence="10">ORM1-like protein 3</fullName>
    </recommendedName>
</protein>
<dbReference type="InterPro" id="IPR007203">
    <property type="entry name" value="ORMDL"/>
</dbReference>
<evidence type="ECO:0000256" key="5">
    <source>
        <dbReference type="SAM" id="Phobius"/>
    </source>
</evidence>
<dbReference type="EMBL" id="HBHW01013495">
    <property type="protein sequence ID" value="CAE0042571.1"/>
    <property type="molecule type" value="Transcribed_RNA"/>
</dbReference>
<gene>
    <name evidence="8" type="ORF">NDN08_000578</name>
    <name evidence="6" type="ORF">RMAR00112_LOCUS10538</name>
    <name evidence="7" type="ORF">RMAR00112_LOCUS10539</name>
</gene>
<evidence type="ECO:0000256" key="3">
    <source>
        <dbReference type="ARBA" id="ARBA00022989"/>
    </source>
</evidence>
<evidence type="ECO:0000313" key="6">
    <source>
        <dbReference type="EMBL" id="CAE0042570.1"/>
    </source>
</evidence>
<keyword evidence="9" id="KW-1185">Reference proteome</keyword>
<evidence type="ECO:0000313" key="9">
    <source>
        <dbReference type="Proteomes" id="UP001157974"/>
    </source>
</evidence>
<dbReference type="OrthoDB" id="1932233at2759"/>
<comment type="subcellular location">
    <subcellularLocation>
        <location evidence="1">Membrane</location>
        <topology evidence="1">Multi-pass membrane protein</topology>
    </subcellularLocation>
</comment>
<sequence length="153" mass="17550">MQAGHGSVTSDVGVEWLGKKGSWSFYVALLLIGRVLVSILGLEPSAAWTLVNIGHCVVTFITFHWCKGSPFPTYWLYVPENEDTYTWWEQIDRGWQFTPSRKFCIVLVIVLYLFAVGATPWSNVWMHMLNFVAFLVSLTPKLPCMDKVRIFRD</sequence>
<dbReference type="GO" id="GO:0005789">
    <property type="term" value="C:endoplasmic reticulum membrane"/>
    <property type="evidence" value="ECO:0007669"/>
    <property type="project" value="InterPro"/>
</dbReference>
<reference evidence="7" key="1">
    <citation type="submission" date="2021-01" db="EMBL/GenBank/DDBJ databases">
        <authorList>
            <person name="Corre E."/>
            <person name="Pelletier E."/>
            <person name="Niang G."/>
            <person name="Scheremetjew M."/>
            <person name="Finn R."/>
            <person name="Kale V."/>
            <person name="Holt S."/>
            <person name="Cochrane G."/>
            <person name="Meng A."/>
            <person name="Brown T."/>
            <person name="Cohen L."/>
        </authorList>
    </citation>
    <scope>NUCLEOTIDE SEQUENCE</scope>
    <source>
        <strain evidence="7">CCMP 769</strain>
    </source>
</reference>
<evidence type="ECO:0000256" key="1">
    <source>
        <dbReference type="ARBA" id="ARBA00004141"/>
    </source>
</evidence>
<name>A0A7S3EB74_9RHOD</name>
<dbReference type="EMBL" id="HBHW01013494">
    <property type="protein sequence ID" value="CAE0042570.1"/>
    <property type="molecule type" value="Transcribed_RNA"/>
</dbReference>
<keyword evidence="4 5" id="KW-0472">Membrane</keyword>
<dbReference type="AlphaFoldDB" id="A0A7S3EB74"/>
<dbReference type="Proteomes" id="UP001157974">
    <property type="component" value="Unassembled WGS sequence"/>
</dbReference>
<evidence type="ECO:0000256" key="4">
    <source>
        <dbReference type="ARBA" id="ARBA00023136"/>
    </source>
</evidence>
<dbReference type="EMBL" id="JAMWBK010000006">
    <property type="protein sequence ID" value="KAJ8904048.1"/>
    <property type="molecule type" value="Genomic_DNA"/>
</dbReference>